<dbReference type="SUPFAM" id="SSF54060">
    <property type="entry name" value="His-Me finger endonucleases"/>
    <property type="match status" value="1"/>
</dbReference>
<name>A0A397VL12_9GLOM</name>
<evidence type="ECO:0000313" key="1">
    <source>
        <dbReference type="EMBL" id="RIB23180.1"/>
    </source>
</evidence>
<proteinExistence type="predicted"/>
<reference evidence="1 2" key="1">
    <citation type="submission" date="2018-06" db="EMBL/GenBank/DDBJ databases">
        <title>Comparative genomics reveals the genomic features of Rhizophagus irregularis, R. cerebriforme, R. diaphanum and Gigaspora rosea, and their symbiotic lifestyle signature.</title>
        <authorList>
            <person name="Morin E."/>
            <person name="San Clemente H."/>
            <person name="Chen E.C.H."/>
            <person name="De La Providencia I."/>
            <person name="Hainaut M."/>
            <person name="Kuo A."/>
            <person name="Kohler A."/>
            <person name="Murat C."/>
            <person name="Tang N."/>
            <person name="Roy S."/>
            <person name="Loubradou J."/>
            <person name="Henrissat B."/>
            <person name="Grigoriev I.V."/>
            <person name="Corradi N."/>
            <person name="Roux C."/>
            <person name="Martin F.M."/>
        </authorList>
    </citation>
    <scope>NUCLEOTIDE SEQUENCE [LARGE SCALE GENOMIC DNA]</scope>
    <source>
        <strain evidence="1 2">DAOM 194757</strain>
    </source>
</reference>
<dbReference type="EMBL" id="QKWP01000274">
    <property type="protein sequence ID" value="RIB23180.1"/>
    <property type="molecule type" value="Genomic_DNA"/>
</dbReference>
<evidence type="ECO:0000313" key="2">
    <source>
        <dbReference type="Proteomes" id="UP000266673"/>
    </source>
</evidence>
<dbReference type="OrthoDB" id="2419640at2759"/>
<protein>
    <submittedName>
        <fullName evidence="1">Uncharacterized protein</fullName>
    </submittedName>
</protein>
<dbReference type="Proteomes" id="UP000266673">
    <property type="component" value="Unassembled WGS sequence"/>
</dbReference>
<comment type="caution">
    <text evidence="1">The sequence shown here is derived from an EMBL/GenBank/DDBJ whole genome shotgun (WGS) entry which is preliminary data.</text>
</comment>
<sequence>MDSNWEDKFENFEILSKWEKSHINKNGLDNRECNLRETTQRENQLNCKKRKDNISGHNGISFDKNAWHFQQETYPEKLNMSQEYLTVEELKQRINEELILLHDEINDLKNLLREFVEVDVKIKFHIDNLEQIHQQLTKVVNK</sequence>
<gene>
    <name evidence="1" type="ORF">C2G38_2171987</name>
</gene>
<accession>A0A397VL12</accession>
<dbReference type="AlphaFoldDB" id="A0A397VL12"/>
<organism evidence="1 2">
    <name type="scientific">Gigaspora rosea</name>
    <dbReference type="NCBI Taxonomy" id="44941"/>
    <lineage>
        <taxon>Eukaryota</taxon>
        <taxon>Fungi</taxon>
        <taxon>Fungi incertae sedis</taxon>
        <taxon>Mucoromycota</taxon>
        <taxon>Glomeromycotina</taxon>
        <taxon>Glomeromycetes</taxon>
        <taxon>Diversisporales</taxon>
        <taxon>Gigasporaceae</taxon>
        <taxon>Gigaspora</taxon>
    </lineage>
</organism>
<keyword evidence="2" id="KW-1185">Reference proteome</keyword>
<dbReference type="InterPro" id="IPR044925">
    <property type="entry name" value="His-Me_finger_sf"/>
</dbReference>